<keyword evidence="5 9" id="KW-0378">Hydrolase</keyword>
<dbReference type="PRINTS" id="PR00141">
    <property type="entry name" value="PROTEASOME"/>
</dbReference>
<dbReference type="AlphaFoldDB" id="A0A497EM80"/>
<evidence type="ECO:0000313" key="10">
    <source>
        <dbReference type="EMBL" id="RLE47977.1"/>
    </source>
</evidence>
<keyword evidence="6 9" id="KW-0068">Autocatalytic cleavage</keyword>
<dbReference type="InterPro" id="IPR000243">
    <property type="entry name" value="Pept_T1A_subB"/>
</dbReference>
<comment type="caution">
    <text evidence="10">The sequence shown here is derived from an EMBL/GenBank/DDBJ whole genome shotgun (WGS) entry which is preliminary data.</text>
</comment>
<keyword evidence="4 9" id="KW-0888">Threonine protease</keyword>
<dbReference type="NCBIfam" id="TIGR03634">
    <property type="entry name" value="arc_protsome_B"/>
    <property type="match status" value="1"/>
</dbReference>
<dbReference type="PROSITE" id="PS00854">
    <property type="entry name" value="PROTEASOME_BETA_1"/>
    <property type="match status" value="1"/>
</dbReference>
<dbReference type="GO" id="GO:0019774">
    <property type="term" value="C:proteasome core complex, beta-subunit complex"/>
    <property type="evidence" value="ECO:0007669"/>
    <property type="project" value="UniProtKB-UniRule"/>
</dbReference>
<comment type="caution">
    <text evidence="9">Lacks conserved residue(s) required for the propagation of feature annotation.</text>
</comment>
<feature type="chain" id="PRO_5023333051" description="Proteasome subunit beta" evidence="9">
    <location>
        <begin position="10"/>
        <end position="201"/>
    </location>
</feature>
<dbReference type="GO" id="GO:0005737">
    <property type="term" value="C:cytoplasm"/>
    <property type="evidence" value="ECO:0007669"/>
    <property type="project" value="UniProtKB-SubCell"/>
</dbReference>
<keyword evidence="8 9" id="KW-0865">Zymogen</keyword>
<dbReference type="SUPFAM" id="SSF56235">
    <property type="entry name" value="N-terminal nucleophile aminohydrolases (Ntn hydrolases)"/>
    <property type="match status" value="1"/>
</dbReference>
<gene>
    <name evidence="9 10" type="primary">psmB</name>
    <name evidence="10" type="ORF">DRJ31_08075</name>
</gene>
<evidence type="ECO:0000256" key="9">
    <source>
        <dbReference type="HAMAP-Rule" id="MF_02113"/>
    </source>
</evidence>
<keyword evidence="3 9" id="KW-0645">Protease</keyword>
<feature type="propeptide" id="PRO_5019874019" description="Removed in mature form; by autocatalysis" evidence="9">
    <location>
        <begin position="1"/>
        <end position="9"/>
    </location>
</feature>
<dbReference type="InterPro" id="IPR019983">
    <property type="entry name" value="Pept_T1A_Psome_bsu_arc"/>
</dbReference>
<evidence type="ECO:0000256" key="6">
    <source>
        <dbReference type="ARBA" id="ARBA00022813"/>
    </source>
</evidence>
<dbReference type="EC" id="3.4.25.1" evidence="9"/>
<reference evidence="10 11" key="1">
    <citation type="submission" date="2018-06" db="EMBL/GenBank/DDBJ databases">
        <title>Extensive metabolic versatility and redundancy in microbially diverse, dynamic hydrothermal sediments.</title>
        <authorList>
            <person name="Dombrowski N."/>
            <person name="Teske A."/>
            <person name="Baker B.J."/>
        </authorList>
    </citation>
    <scope>NUCLEOTIDE SEQUENCE [LARGE SCALE GENOMIC DNA]</scope>
    <source>
        <strain evidence="10">B66_G16</strain>
    </source>
</reference>
<comment type="activity regulation">
    <text evidence="9">The formation of the proteasomal ATPase PAN-20S proteasome complex, via the docking of the C-termini of PAN into the intersubunit pockets in the alpha-rings, triggers opening of the gate for substrate entry. Interconversion between the open-gate and close-gate conformations leads to a dynamic regulation of the 20S proteasome proteolysis activity.</text>
</comment>
<dbReference type="InterPro" id="IPR016050">
    <property type="entry name" value="Proteasome_bsu_CS"/>
</dbReference>
<dbReference type="Proteomes" id="UP000278475">
    <property type="component" value="Unassembled WGS sequence"/>
</dbReference>
<evidence type="ECO:0000313" key="11">
    <source>
        <dbReference type="Proteomes" id="UP000278475"/>
    </source>
</evidence>
<dbReference type="InterPro" id="IPR001353">
    <property type="entry name" value="Proteasome_sua/b"/>
</dbReference>
<name>A0A497EM80_9CREN</name>
<dbReference type="PROSITE" id="PS51476">
    <property type="entry name" value="PROTEASOME_BETA_2"/>
    <property type="match status" value="1"/>
</dbReference>
<sequence length="201" mass="21498">MSREFIITGATTVGIVCKDGVVLASEKRVSYGFTVLSKAGKKVYPITDYLGVAFAGLVSDMLAIVRTLAAEAKLYELDHGRKMPVNAASKLLANILFSSRYYPLLTETIIGGVDDKGPRLYVLDAVGSLIEDKYAALGTGAQVAIGIVESNYKEDMDVEAGKELAIKAVRAAIERDAVSGDGIDVLTITAQGTKEYFIPIR</sequence>
<comment type="subunit">
    <text evidence="9">The 20S proteasome core is composed of 14 alpha and 14 beta subunits that assemble into four stacked heptameric rings, resulting in a barrel-shaped structure. The two inner rings, each composed of seven catalytic beta subunits, are sandwiched by two outer rings, each composed of seven alpha subunits. The catalytic chamber with the active sites is on the inside of the barrel. Has a gated structure, the ends of the cylinder being occluded by the N-termini of the alpha-subunits. Is capped at one or both ends by the proteasome regulatory ATPase, PAN.</text>
</comment>
<dbReference type="Gene3D" id="3.60.20.10">
    <property type="entry name" value="Glutamine Phosphoribosylpyrophosphate, subunit 1, domain 1"/>
    <property type="match status" value="1"/>
</dbReference>
<dbReference type="InterPro" id="IPR029055">
    <property type="entry name" value="Ntn_hydrolases_N"/>
</dbReference>
<evidence type="ECO:0000256" key="4">
    <source>
        <dbReference type="ARBA" id="ARBA00022698"/>
    </source>
</evidence>
<dbReference type="InterPro" id="IPR023333">
    <property type="entry name" value="Proteasome_suB-type"/>
</dbReference>
<protein>
    <recommendedName>
        <fullName evidence="9">Proteasome subunit beta</fullName>
        <ecNumber evidence="9">3.4.25.1</ecNumber>
    </recommendedName>
    <alternativeName>
        <fullName evidence="9">20S proteasome beta subunit</fullName>
    </alternativeName>
    <alternativeName>
        <fullName evidence="9">Proteasome core protein PsmB</fullName>
    </alternativeName>
</protein>
<evidence type="ECO:0000256" key="5">
    <source>
        <dbReference type="ARBA" id="ARBA00022801"/>
    </source>
</evidence>
<dbReference type="Pfam" id="PF00227">
    <property type="entry name" value="Proteasome"/>
    <property type="match status" value="1"/>
</dbReference>
<comment type="similarity">
    <text evidence="9">Belongs to the peptidase T1B family.</text>
</comment>
<keyword evidence="7 9" id="KW-0647">Proteasome</keyword>
<evidence type="ECO:0000256" key="3">
    <source>
        <dbReference type="ARBA" id="ARBA00022670"/>
    </source>
</evidence>
<comment type="function">
    <text evidence="9">Component of the proteasome core, a large protease complex with broad specificity involved in protein degradation.</text>
</comment>
<dbReference type="GO" id="GO:0010498">
    <property type="term" value="P:proteasomal protein catabolic process"/>
    <property type="evidence" value="ECO:0007669"/>
    <property type="project" value="UniProtKB-UniRule"/>
</dbReference>
<dbReference type="PANTHER" id="PTHR32194:SF0">
    <property type="entry name" value="ATP-DEPENDENT PROTEASE SUBUNIT HSLV"/>
    <property type="match status" value="1"/>
</dbReference>
<evidence type="ECO:0000256" key="1">
    <source>
        <dbReference type="ARBA" id="ARBA00001198"/>
    </source>
</evidence>
<organism evidence="10 11">
    <name type="scientific">Thermoproteota archaeon</name>
    <dbReference type="NCBI Taxonomy" id="2056631"/>
    <lineage>
        <taxon>Archaea</taxon>
        <taxon>Thermoproteota</taxon>
    </lineage>
</organism>
<evidence type="ECO:0000256" key="8">
    <source>
        <dbReference type="ARBA" id="ARBA00023145"/>
    </source>
</evidence>
<dbReference type="GO" id="GO:0004298">
    <property type="term" value="F:threonine-type endopeptidase activity"/>
    <property type="evidence" value="ECO:0007669"/>
    <property type="project" value="UniProtKB-UniRule"/>
</dbReference>
<evidence type="ECO:0000256" key="2">
    <source>
        <dbReference type="ARBA" id="ARBA00022490"/>
    </source>
</evidence>
<dbReference type="EMBL" id="QMQV01000096">
    <property type="protein sequence ID" value="RLE47977.1"/>
    <property type="molecule type" value="Genomic_DNA"/>
</dbReference>
<dbReference type="HAMAP" id="MF_02113_A">
    <property type="entry name" value="Proteasome_B_A"/>
    <property type="match status" value="1"/>
</dbReference>
<dbReference type="PANTHER" id="PTHR32194">
    <property type="entry name" value="METALLOPROTEASE TLDD"/>
    <property type="match status" value="1"/>
</dbReference>
<keyword evidence="2 9" id="KW-0963">Cytoplasm</keyword>
<comment type="subcellular location">
    <subcellularLocation>
        <location evidence="9">Cytoplasm</location>
    </subcellularLocation>
</comment>
<comment type="catalytic activity">
    <reaction evidence="1 9">
        <text>Cleavage of peptide bonds with very broad specificity.</text>
        <dbReference type="EC" id="3.4.25.1"/>
    </reaction>
</comment>
<proteinExistence type="inferred from homology"/>
<evidence type="ECO:0000256" key="7">
    <source>
        <dbReference type="ARBA" id="ARBA00022942"/>
    </source>
</evidence>
<accession>A0A497EM80</accession>